<dbReference type="SUPFAM" id="SSF52047">
    <property type="entry name" value="RNI-like"/>
    <property type="match status" value="1"/>
</dbReference>
<dbReference type="InterPro" id="IPR001870">
    <property type="entry name" value="B30.2/SPRY"/>
</dbReference>
<dbReference type="InterPro" id="IPR032675">
    <property type="entry name" value="LRR_dom_sf"/>
</dbReference>
<evidence type="ECO:0000256" key="6">
    <source>
        <dbReference type="ARBA" id="ARBA00022840"/>
    </source>
</evidence>
<evidence type="ECO:0000256" key="1">
    <source>
        <dbReference type="ARBA" id="ARBA00004496"/>
    </source>
</evidence>
<dbReference type="FunFam" id="2.60.120.920:FF:000037">
    <property type="entry name" value="Si:dkey-191j3.2"/>
    <property type="match status" value="1"/>
</dbReference>
<feature type="compositionally biased region" description="Basic and acidic residues" evidence="7">
    <location>
        <begin position="50"/>
        <end position="64"/>
    </location>
</feature>
<sequence length="1256" mass="141085">MSLSGEREEGGTASKMSLSGEREEGGPASKMSLSGEREEGGPASKMSLSGEHDTKAKSPIKQERPASPVSSCESDRSMSPPPRFREGEFSTEQSPIKQERPASPVPSCVSMKSDWSMGRPIQFREGDFSTEQRNQQERSESEILSGQSSQSHQIDLASIFSLLEAKMMTFVKNELKMFKRILSPELPEGFESQKQDREVVDTEDEKQESSAREGALKITLHVLRKMNQKELADTLEKYDPAVICQRELKSNLKKKFQCVFEGIAKQGNPTLLNKIYTELYITEGGTGQVNNEHELRQIETTTRKQARPETAVKCNDIFKPLTGQDKRIRTVLTKGVAGIGKTVSVQKFILDWADGIANQDVQFVFAFPFRQLNLMKEYKHTFIELLNHFSMETKESRISNYDKYKVLFIFDGLDECRLPLDFQKNKICCDVTESTSVDVLLTNLIKGNLLPSALLWITTQPAAANKIPSGCVDQVTEVRGFNDPQKEEYFRKRFSDEDLASRIISHIKTSRSLHIMCHIPVFCWISATVLEHMLKHKREEMPKTLTEMYTHLVVFHTKQKNEKYLGKEETGLHWNKESILSLGKLAFQQLVKGNLIFYEKDLKEVGINVNEASVYSGLCTQLFKEEYSLYQDKVYCFVHLSIQEFLAAVYVFLSFMNNNENLMAEPQSTSRNLSALFRDKPEVTVYKSAVDKAIQSETGNLDLFLRFLLGLSLESNQKHLQGLLTKTRSSSKTHEETVNYIKEKIRENPSPERSINLFHCLNELNDHSLVEEIQSFLSSGSLSKSNLSPAQWSALVFVLLTSEKELDVFDLKKYSRSEEGLLRLLPVVKASRAVLLSGCGVTEEGCASLVSALKSNPSHLRELDLSNSDLKDSGVKLLSAGLGNPHCKLETLRLSGCGVTEEGCASLVSALRSNPSYLRELDLSNNDLKDSGVKLLSAGLGNPHCRLETLRLSGCGVTEEGCASLVSALRSNPSHLRELDLSNNDLKDSGVELLSAGLGNPHCKLETLRLSGCLVTEEGCASLVSALRSNPSHLRELDLSYNHPGDSGVRLLSAGLEDPHCRLEKLNVEHGGENTMKPGLRKYVCDLTLDLNTVHRRLSLSEENRKVICRREKQPYPDHLERFEDCKQVLCREGLTGRCYWEVEWSGYRADIGVTYKGINRRGRGIDCWLGYNDKSWSLFCSDNSYSAWHNNNRTTIDVLSSSSHRVGVYLDWPAGTLSFYRASSDTLTHLITFTSTFTEPLYAGFAFDYDSSMSL</sequence>
<dbReference type="InterPro" id="IPR043136">
    <property type="entry name" value="B30.2/SPRY_sf"/>
</dbReference>
<dbReference type="SMART" id="SM01288">
    <property type="entry name" value="FISNA"/>
    <property type="match status" value="1"/>
</dbReference>
<dbReference type="Ensembl" id="ENSSTUT00000102736.1">
    <property type="protein sequence ID" value="ENSSTUP00000095657.1"/>
    <property type="gene ID" value="ENSSTUG00000042913.1"/>
</dbReference>
<dbReference type="InterPro" id="IPR041075">
    <property type="entry name" value="NOD1/2_WH"/>
</dbReference>
<evidence type="ECO:0000256" key="5">
    <source>
        <dbReference type="ARBA" id="ARBA00022741"/>
    </source>
</evidence>
<accession>A0A674DI21</accession>
<dbReference type="Gene3D" id="3.40.50.300">
    <property type="entry name" value="P-loop containing nucleotide triphosphate hydrolases"/>
    <property type="match status" value="1"/>
</dbReference>
<dbReference type="Gene3D" id="2.60.120.920">
    <property type="match status" value="1"/>
</dbReference>
<dbReference type="SMART" id="SM00368">
    <property type="entry name" value="LRR_RI"/>
    <property type="match status" value="8"/>
</dbReference>
<dbReference type="Pfam" id="PF00622">
    <property type="entry name" value="SPRY"/>
    <property type="match status" value="1"/>
</dbReference>
<dbReference type="CDD" id="cd16040">
    <property type="entry name" value="SPRY_PRY_SNTX"/>
    <property type="match status" value="1"/>
</dbReference>
<evidence type="ECO:0000256" key="7">
    <source>
        <dbReference type="SAM" id="MobiDB-lite"/>
    </source>
</evidence>
<dbReference type="GeneTree" id="ENSGT01150000286904"/>
<gene>
    <name evidence="10" type="primary">LOC115186470</name>
</gene>
<dbReference type="PROSITE" id="PS50837">
    <property type="entry name" value="NACHT"/>
    <property type="match status" value="1"/>
</dbReference>
<dbReference type="Gene3D" id="1.10.533.10">
    <property type="entry name" value="Death Domain, Fas"/>
    <property type="match status" value="1"/>
</dbReference>
<reference evidence="10" key="1">
    <citation type="submission" date="2025-08" db="UniProtKB">
        <authorList>
            <consortium name="Ensembl"/>
        </authorList>
    </citation>
    <scope>IDENTIFICATION</scope>
</reference>
<dbReference type="InterPro" id="IPR006574">
    <property type="entry name" value="PRY"/>
</dbReference>
<dbReference type="InterPro" id="IPR003877">
    <property type="entry name" value="SPRY_dom"/>
</dbReference>
<dbReference type="PROSITE" id="PS51450">
    <property type="entry name" value="LRR"/>
    <property type="match status" value="1"/>
</dbReference>
<evidence type="ECO:0000256" key="3">
    <source>
        <dbReference type="ARBA" id="ARBA00022614"/>
    </source>
</evidence>
<dbReference type="InterPro" id="IPR041267">
    <property type="entry name" value="NLRP_HD2"/>
</dbReference>
<evidence type="ECO:0000259" key="8">
    <source>
        <dbReference type="PROSITE" id="PS50188"/>
    </source>
</evidence>
<reference evidence="10" key="2">
    <citation type="submission" date="2025-09" db="UniProtKB">
        <authorList>
            <consortium name="Ensembl"/>
        </authorList>
    </citation>
    <scope>IDENTIFICATION</scope>
</reference>
<dbReference type="CDD" id="cd00116">
    <property type="entry name" value="LRR_RI"/>
    <property type="match status" value="1"/>
</dbReference>
<keyword evidence="5" id="KW-0547">Nucleotide-binding</keyword>
<dbReference type="Pfam" id="PF17779">
    <property type="entry name" value="WHD_NOD2"/>
    <property type="match status" value="1"/>
</dbReference>
<dbReference type="InterPro" id="IPR051261">
    <property type="entry name" value="NLR"/>
</dbReference>
<dbReference type="Pfam" id="PF13516">
    <property type="entry name" value="LRR_6"/>
    <property type="match status" value="5"/>
</dbReference>
<feature type="domain" description="B30.2/SPRY" evidence="8">
    <location>
        <begin position="1067"/>
        <end position="1256"/>
    </location>
</feature>
<feature type="domain" description="NACHT" evidence="9">
    <location>
        <begin position="329"/>
        <end position="463"/>
    </location>
</feature>
<feature type="region of interest" description="Disordered" evidence="7">
    <location>
        <begin position="189"/>
        <end position="212"/>
    </location>
</feature>
<keyword evidence="2" id="KW-0963">Cytoplasm</keyword>
<dbReference type="Pfam" id="PF13765">
    <property type="entry name" value="PRY"/>
    <property type="match status" value="1"/>
</dbReference>
<dbReference type="InterPro" id="IPR027417">
    <property type="entry name" value="P-loop_NTPase"/>
</dbReference>
<dbReference type="PROSITE" id="PS50188">
    <property type="entry name" value="B302_SPRY"/>
    <property type="match status" value="1"/>
</dbReference>
<dbReference type="InterPro" id="IPR011029">
    <property type="entry name" value="DEATH-like_dom_sf"/>
</dbReference>
<dbReference type="Pfam" id="PF05729">
    <property type="entry name" value="NACHT"/>
    <property type="match status" value="1"/>
</dbReference>
<dbReference type="InterPro" id="IPR007111">
    <property type="entry name" value="NACHT_NTPase"/>
</dbReference>
<dbReference type="InterPro" id="IPR001611">
    <property type="entry name" value="Leu-rich_rpt"/>
</dbReference>
<feature type="region of interest" description="Disordered" evidence="7">
    <location>
        <begin position="1"/>
        <end position="150"/>
    </location>
</feature>
<keyword evidence="3" id="KW-0433">Leucine-rich repeat</keyword>
<dbReference type="InterPro" id="IPR029495">
    <property type="entry name" value="NACHT-assoc"/>
</dbReference>
<dbReference type="GO" id="GO:0005737">
    <property type="term" value="C:cytoplasm"/>
    <property type="evidence" value="ECO:0007669"/>
    <property type="project" value="UniProtKB-SubCell"/>
</dbReference>
<proteinExistence type="predicted"/>
<evidence type="ECO:0000256" key="4">
    <source>
        <dbReference type="ARBA" id="ARBA00022737"/>
    </source>
</evidence>
<keyword evidence="6" id="KW-0067">ATP-binding</keyword>
<evidence type="ECO:0000313" key="10">
    <source>
        <dbReference type="Ensembl" id="ENSSTUP00000095657.1"/>
    </source>
</evidence>
<name>A0A674DI21_SALTR</name>
<evidence type="ECO:0000313" key="11">
    <source>
        <dbReference type="Proteomes" id="UP000472277"/>
    </source>
</evidence>
<organism evidence="10 11">
    <name type="scientific">Salmo trutta</name>
    <name type="common">Brown trout</name>
    <dbReference type="NCBI Taxonomy" id="8032"/>
    <lineage>
        <taxon>Eukaryota</taxon>
        <taxon>Metazoa</taxon>
        <taxon>Chordata</taxon>
        <taxon>Craniata</taxon>
        <taxon>Vertebrata</taxon>
        <taxon>Euteleostomi</taxon>
        <taxon>Actinopterygii</taxon>
        <taxon>Neopterygii</taxon>
        <taxon>Teleostei</taxon>
        <taxon>Protacanthopterygii</taxon>
        <taxon>Salmoniformes</taxon>
        <taxon>Salmonidae</taxon>
        <taxon>Salmoninae</taxon>
        <taxon>Salmo</taxon>
    </lineage>
</organism>
<feature type="compositionally biased region" description="Basic and acidic residues" evidence="7">
    <location>
        <begin position="1"/>
        <end position="10"/>
    </location>
</feature>
<feature type="compositionally biased region" description="Basic and acidic residues" evidence="7">
    <location>
        <begin position="191"/>
        <end position="200"/>
    </location>
</feature>
<dbReference type="PANTHER" id="PTHR24106">
    <property type="entry name" value="NACHT, LRR AND CARD DOMAINS-CONTAINING"/>
    <property type="match status" value="1"/>
</dbReference>
<dbReference type="Pfam" id="PF14484">
    <property type="entry name" value="FISNA"/>
    <property type="match status" value="1"/>
</dbReference>
<keyword evidence="4" id="KW-0677">Repeat</keyword>
<dbReference type="FunFam" id="3.40.50.300:FF:001524">
    <property type="entry name" value="Si:dkey-126g1.7"/>
    <property type="match status" value="1"/>
</dbReference>
<dbReference type="FunFam" id="3.80.10.10:FF:000100">
    <property type="entry name" value="Si:dkey-11n14.1"/>
    <property type="match status" value="1"/>
</dbReference>
<dbReference type="InterPro" id="IPR013320">
    <property type="entry name" value="ConA-like_dom_sf"/>
</dbReference>
<comment type="subcellular location">
    <subcellularLocation>
        <location evidence="1">Cytoplasm</location>
    </subcellularLocation>
</comment>
<dbReference type="FunFam" id="3.80.10.10:FF:000714">
    <property type="entry name" value="Si:ch211-149a19.3"/>
    <property type="match status" value="1"/>
</dbReference>
<dbReference type="SUPFAM" id="SSF49899">
    <property type="entry name" value="Concanavalin A-like lectins/glucanases"/>
    <property type="match status" value="1"/>
</dbReference>
<dbReference type="Proteomes" id="UP000472277">
    <property type="component" value="Unassembled WGS sequence"/>
</dbReference>
<dbReference type="Gene3D" id="3.80.10.10">
    <property type="entry name" value="Ribonuclease Inhibitor"/>
    <property type="match status" value="2"/>
</dbReference>
<dbReference type="InterPro" id="IPR003879">
    <property type="entry name" value="Butyrophylin_SPRY"/>
</dbReference>
<evidence type="ECO:0000259" key="9">
    <source>
        <dbReference type="PROSITE" id="PS50837"/>
    </source>
</evidence>
<dbReference type="GO" id="GO:0005524">
    <property type="term" value="F:ATP binding"/>
    <property type="evidence" value="ECO:0007669"/>
    <property type="project" value="UniProtKB-KW"/>
</dbReference>
<dbReference type="SMART" id="SM00449">
    <property type="entry name" value="SPRY"/>
    <property type="match status" value="1"/>
</dbReference>
<keyword evidence="11" id="KW-1185">Reference proteome</keyword>
<evidence type="ECO:0000256" key="2">
    <source>
        <dbReference type="ARBA" id="ARBA00022490"/>
    </source>
</evidence>
<dbReference type="Pfam" id="PF17776">
    <property type="entry name" value="NLRC4_HD2"/>
    <property type="match status" value="1"/>
</dbReference>
<dbReference type="PRINTS" id="PR01407">
    <property type="entry name" value="BUTYPHLNCDUF"/>
</dbReference>
<dbReference type="AlphaFoldDB" id="A0A674DI21"/>
<protein>
    <submittedName>
        <fullName evidence="10">NLR family CARD domain-containing protein 3-like</fullName>
    </submittedName>
</protein>
<dbReference type="SUPFAM" id="SSF52540">
    <property type="entry name" value="P-loop containing nucleoside triphosphate hydrolases"/>
    <property type="match status" value="1"/>
</dbReference>
<dbReference type="SMART" id="SM00589">
    <property type="entry name" value="PRY"/>
    <property type="match status" value="1"/>
</dbReference>